<evidence type="ECO:0000313" key="3">
    <source>
        <dbReference type="EMBL" id="EDS36949.1"/>
    </source>
</evidence>
<dbReference type="GO" id="GO:0030424">
    <property type="term" value="C:axon"/>
    <property type="evidence" value="ECO:0007669"/>
    <property type="project" value="TreeGrafter"/>
</dbReference>
<dbReference type="AlphaFoldDB" id="B0WY72"/>
<name>B0WY72_CULQU</name>
<dbReference type="GO" id="GO:0005886">
    <property type="term" value="C:plasma membrane"/>
    <property type="evidence" value="ECO:0007669"/>
    <property type="project" value="TreeGrafter"/>
</dbReference>
<dbReference type="InterPro" id="IPR036179">
    <property type="entry name" value="Ig-like_dom_sf"/>
</dbReference>
<dbReference type="PANTHER" id="PTHR10075:SF100">
    <property type="entry name" value="FASCICLIN-2"/>
    <property type="match status" value="1"/>
</dbReference>
<proteinExistence type="predicted"/>
<dbReference type="PROSITE" id="PS50835">
    <property type="entry name" value="IG_LIKE"/>
    <property type="match status" value="1"/>
</dbReference>
<evidence type="ECO:0000313" key="5">
    <source>
        <dbReference type="Proteomes" id="UP000002320"/>
    </source>
</evidence>
<dbReference type="STRING" id="7176.B0WY72"/>
<evidence type="ECO:0000313" key="4">
    <source>
        <dbReference type="EnsemblMetazoa" id="CPIJ012105-PA"/>
    </source>
</evidence>
<dbReference type="EnsemblMetazoa" id="CPIJ012105-RA">
    <property type="protein sequence ID" value="CPIJ012105-PA"/>
    <property type="gene ID" value="CPIJ012105"/>
</dbReference>
<gene>
    <name evidence="4" type="primary">6044912</name>
    <name evidence="3" type="ORF">CpipJ_CPIJ012105</name>
</gene>
<dbReference type="Pfam" id="PF07679">
    <property type="entry name" value="I-set"/>
    <property type="match status" value="1"/>
</dbReference>
<dbReference type="Gene3D" id="2.60.40.10">
    <property type="entry name" value="Immunoglobulins"/>
    <property type="match status" value="1"/>
</dbReference>
<dbReference type="PANTHER" id="PTHR10075">
    <property type="entry name" value="BASIGIN RELATED"/>
    <property type="match status" value="1"/>
</dbReference>
<dbReference type="EMBL" id="DS232183">
    <property type="protein sequence ID" value="EDS36949.1"/>
    <property type="molecule type" value="Genomic_DNA"/>
</dbReference>
<evidence type="ECO:0000256" key="1">
    <source>
        <dbReference type="ARBA" id="ARBA00023319"/>
    </source>
</evidence>
<dbReference type="VEuPathDB" id="VectorBase:CPIJ012105"/>
<dbReference type="GO" id="GO:0007156">
    <property type="term" value="P:homophilic cell adhesion via plasma membrane adhesion molecules"/>
    <property type="evidence" value="ECO:0007669"/>
    <property type="project" value="TreeGrafter"/>
</dbReference>
<organism>
    <name type="scientific">Culex quinquefasciatus</name>
    <name type="common">Southern house mosquito</name>
    <name type="synonym">Culex pungens</name>
    <dbReference type="NCBI Taxonomy" id="7176"/>
    <lineage>
        <taxon>Eukaryota</taxon>
        <taxon>Metazoa</taxon>
        <taxon>Ecdysozoa</taxon>
        <taxon>Arthropoda</taxon>
        <taxon>Hexapoda</taxon>
        <taxon>Insecta</taxon>
        <taxon>Pterygota</taxon>
        <taxon>Neoptera</taxon>
        <taxon>Endopterygota</taxon>
        <taxon>Diptera</taxon>
        <taxon>Nematocera</taxon>
        <taxon>Culicoidea</taxon>
        <taxon>Culicidae</taxon>
        <taxon>Culicinae</taxon>
        <taxon>Culicini</taxon>
        <taxon>Culex</taxon>
        <taxon>Culex</taxon>
    </lineage>
</organism>
<dbReference type="eggNOG" id="KOG1480">
    <property type="taxonomic scope" value="Eukaryota"/>
</dbReference>
<dbReference type="SUPFAM" id="SSF48726">
    <property type="entry name" value="Immunoglobulin"/>
    <property type="match status" value="1"/>
</dbReference>
<feature type="domain" description="Ig-like" evidence="2">
    <location>
        <begin position="6"/>
        <end position="92"/>
    </location>
</feature>
<dbReference type="GO" id="GO:0007411">
    <property type="term" value="P:axon guidance"/>
    <property type="evidence" value="ECO:0007669"/>
    <property type="project" value="TreeGrafter"/>
</dbReference>
<dbReference type="InParanoid" id="B0WY72"/>
<dbReference type="SMART" id="SM00409">
    <property type="entry name" value="IG"/>
    <property type="match status" value="1"/>
</dbReference>
<dbReference type="GO" id="GO:0070593">
    <property type="term" value="P:dendrite self-avoidance"/>
    <property type="evidence" value="ECO:0007669"/>
    <property type="project" value="TreeGrafter"/>
</dbReference>
<dbReference type="GO" id="GO:0098632">
    <property type="term" value="F:cell-cell adhesion mediator activity"/>
    <property type="evidence" value="ECO:0007669"/>
    <property type="project" value="TreeGrafter"/>
</dbReference>
<keyword evidence="3" id="KW-0675">Receptor</keyword>
<keyword evidence="1" id="KW-0393">Immunoglobulin domain</keyword>
<reference evidence="3" key="1">
    <citation type="submission" date="2007-03" db="EMBL/GenBank/DDBJ databases">
        <title>Annotation of Culex pipiens quinquefasciatus.</title>
        <authorList>
            <consortium name="The Broad Institute Genome Sequencing Platform"/>
            <person name="Atkinson P.W."/>
            <person name="Hemingway J."/>
            <person name="Christensen B.M."/>
            <person name="Higgs S."/>
            <person name="Kodira C."/>
            <person name="Hannick L."/>
            <person name="Megy K."/>
            <person name="O'Leary S."/>
            <person name="Pearson M."/>
            <person name="Haas B.J."/>
            <person name="Mauceli E."/>
            <person name="Wortman J.R."/>
            <person name="Lee N.H."/>
            <person name="Guigo R."/>
            <person name="Stanke M."/>
            <person name="Alvarado L."/>
            <person name="Amedeo P."/>
            <person name="Antoine C.H."/>
            <person name="Arensburger P."/>
            <person name="Bidwell S.L."/>
            <person name="Crawford M."/>
            <person name="Camaro F."/>
            <person name="Devon K."/>
            <person name="Engels R."/>
            <person name="Hammond M."/>
            <person name="Howarth C."/>
            <person name="Koehrsen M."/>
            <person name="Lawson D."/>
            <person name="Montgomery P."/>
            <person name="Nene V."/>
            <person name="Nusbaum C."/>
            <person name="Puiu D."/>
            <person name="Romero-Severson J."/>
            <person name="Severson D.W."/>
            <person name="Shumway M."/>
            <person name="Sisk P."/>
            <person name="Stolte C."/>
            <person name="Zeng Q."/>
            <person name="Eisenstadt E."/>
            <person name="Fraser-Liggett C."/>
            <person name="Strausberg R."/>
            <person name="Galagan J."/>
            <person name="Birren B."/>
            <person name="Collins F.H."/>
        </authorList>
    </citation>
    <scope>NUCLEOTIDE SEQUENCE [LARGE SCALE GENOMIC DNA]</scope>
    <source>
        <strain evidence="3">JHB</strain>
    </source>
</reference>
<dbReference type="InterPro" id="IPR007110">
    <property type="entry name" value="Ig-like_dom"/>
</dbReference>
<dbReference type="InterPro" id="IPR013098">
    <property type="entry name" value="Ig_I-set"/>
</dbReference>
<dbReference type="InterPro" id="IPR003599">
    <property type="entry name" value="Ig_sub"/>
</dbReference>
<sequence length="127" mass="13924">MAHIKRQISISPRSVRVELGGRAEIICNVNATPVAKIAWHKNGAPLVPNPPVVITVEDKVLLAHVTMQDMANYTCVAENIAGKRVSEPVSLTVYEPCPVLSNHCALITFVTGRWLWNSACRLPARKC</sequence>
<dbReference type="InterPro" id="IPR013783">
    <property type="entry name" value="Ig-like_fold"/>
</dbReference>
<dbReference type="InterPro" id="IPR003598">
    <property type="entry name" value="Ig_sub2"/>
</dbReference>
<dbReference type="Proteomes" id="UP000002320">
    <property type="component" value="Unassembled WGS sequence"/>
</dbReference>
<dbReference type="HOGENOM" id="CLU_1972644_0_0_1"/>
<keyword evidence="5" id="KW-1185">Reference proteome</keyword>
<protein>
    <submittedName>
        <fullName evidence="3 4">Netrin receptor</fullName>
    </submittedName>
</protein>
<dbReference type="SMART" id="SM00408">
    <property type="entry name" value="IGc2"/>
    <property type="match status" value="1"/>
</dbReference>
<dbReference type="KEGG" id="cqu:CpipJ_CPIJ012105"/>
<accession>B0WY72</accession>
<reference evidence="4" key="2">
    <citation type="submission" date="2020-05" db="UniProtKB">
        <authorList>
            <consortium name="EnsemblMetazoa"/>
        </authorList>
    </citation>
    <scope>IDENTIFICATION</scope>
    <source>
        <strain evidence="4">JHB</strain>
    </source>
</reference>
<evidence type="ECO:0000259" key="2">
    <source>
        <dbReference type="PROSITE" id="PS50835"/>
    </source>
</evidence>